<keyword evidence="2" id="KW-1185">Reference proteome</keyword>
<reference evidence="1 2" key="1">
    <citation type="submission" date="2019-01" db="EMBL/GenBank/DDBJ databases">
        <title>Nocardioides guangzhouensis sp. nov., an actinobacterium isolated from soil.</title>
        <authorList>
            <person name="Fu Y."/>
            <person name="Cai Y."/>
            <person name="Lin Z."/>
            <person name="Chen P."/>
        </authorList>
    </citation>
    <scope>NUCLEOTIDE SEQUENCE [LARGE SCALE GENOMIC DNA]</scope>
    <source>
        <strain evidence="1 2">NBRC 105384</strain>
    </source>
</reference>
<comment type="caution">
    <text evidence="1">The sequence shown here is derived from an EMBL/GenBank/DDBJ whole genome shotgun (WGS) entry which is preliminary data.</text>
</comment>
<organism evidence="1 2">
    <name type="scientific">Nocardioides iriomotensis</name>
    <dbReference type="NCBI Taxonomy" id="715784"/>
    <lineage>
        <taxon>Bacteria</taxon>
        <taxon>Bacillati</taxon>
        <taxon>Actinomycetota</taxon>
        <taxon>Actinomycetes</taxon>
        <taxon>Propionibacteriales</taxon>
        <taxon>Nocardioidaceae</taxon>
        <taxon>Nocardioides</taxon>
    </lineage>
</organism>
<dbReference type="InterPro" id="IPR021530">
    <property type="entry name" value="AllH-like"/>
</dbReference>
<evidence type="ECO:0000313" key="2">
    <source>
        <dbReference type="Proteomes" id="UP000291189"/>
    </source>
</evidence>
<dbReference type="AlphaFoldDB" id="A0A4Q5J0P5"/>
<gene>
    <name evidence="1" type="ORF">ETU37_14155</name>
</gene>
<accession>A0A4Q5J0P5</accession>
<protein>
    <submittedName>
        <fullName evidence="1">DUF2877 domain-containing protein</fullName>
    </submittedName>
</protein>
<evidence type="ECO:0000313" key="1">
    <source>
        <dbReference type="EMBL" id="RYU11178.1"/>
    </source>
</evidence>
<proteinExistence type="predicted"/>
<dbReference type="EMBL" id="SDPU01000025">
    <property type="protein sequence ID" value="RYU11178.1"/>
    <property type="molecule type" value="Genomic_DNA"/>
</dbReference>
<sequence length="222" mass="22791">MGAFLPCAASSLVSGVLGSADRWVEAARTRVSVHLETGSPDVPIVCVGLPEAIRLPYGVVVEALPDGPVSLAPRRWWRPDRPAGLAPPAPARIARWTRPLPPPDPARLLGRGAGLTPDGDDVLAGLLVAAAAVDDPRLGEWRAATRSALAARRTTAVSVGMLHAALDGWSAPPLAGAVRALCGPDDPTPAVDALLAVGQSSGRSLLDGVLYVLASQPWEGAA</sequence>
<name>A0A4Q5J0P5_9ACTN</name>
<dbReference type="RefSeq" id="WP_129987996.1">
    <property type="nucleotide sequence ID" value="NZ_SDPU01000025.1"/>
</dbReference>
<dbReference type="Pfam" id="PF11392">
    <property type="entry name" value="AllH"/>
    <property type="match status" value="1"/>
</dbReference>
<dbReference type="Proteomes" id="UP000291189">
    <property type="component" value="Unassembled WGS sequence"/>
</dbReference>